<evidence type="ECO:0000313" key="3">
    <source>
        <dbReference type="Proteomes" id="UP000198926"/>
    </source>
</evidence>
<keyword evidence="1" id="KW-0812">Transmembrane</keyword>
<dbReference type="RefSeq" id="WP_090210123.1">
    <property type="nucleotide sequence ID" value="NZ_FOZM01000003.1"/>
</dbReference>
<proteinExistence type="predicted"/>
<accession>A0A1I6N1T7</accession>
<protein>
    <submittedName>
        <fullName evidence="2">Uncharacterized protein</fullName>
    </submittedName>
</protein>
<feature type="transmembrane region" description="Helical" evidence="1">
    <location>
        <begin position="6"/>
        <end position="25"/>
    </location>
</feature>
<dbReference type="AlphaFoldDB" id="A0A1I6N1T7"/>
<sequence>MDLDLIFVIALLVGVFALPLIVSALSDKRWPVNGVVMLVIAGVAIAYTVQEDASRYTVENADTIVVEVLGRYIN</sequence>
<gene>
    <name evidence="2" type="ORF">SAMN05444714_2990</name>
</gene>
<evidence type="ECO:0000313" key="2">
    <source>
        <dbReference type="EMBL" id="SFS21874.1"/>
    </source>
</evidence>
<dbReference type="EMBL" id="FOZM01000003">
    <property type="protein sequence ID" value="SFS21874.1"/>
    <property type="molecule type" value="Genomic_DNA"/>
</dbReference>
<evidence type="ECO:0000256" key="1">
    <source>
        <dbReference type="SAM" id="Phobius"/>
    </source>
</evidence>
<keyword evidence="3" id="KW-1185">Reference proteome</keyword>
<dbReference type="Proteomes" id="UP000198926">
    <property type="component" value="Unassembled WGS sequence"/>
</dbReference>
<keyword evidence="1" id="KW-1133">Transmembrane helix</keyword>
<keyword evidence="1" id="KW-0472">Membrane</keyword>
<name>A0A1I6N1T7_9RHOB</name>
<feature type="transmembrane region" description="Helical" evidence="1">
    <location>
        <begin position="32"/>
        <end position="49"/>
    </location>
</feature>
<dbReference type="OrthoDB" id="7875801at2"/>
<reference evidence="2 3" key="1">
    <citation type="submission" date="2016-10" db="EMBL/GenBank/DDBJ databases">
        <authorList>
            <person name="de Groot N.N."/>
        </authorList>
    </citation>
    <scope>NUCLEOTIDE SEQUENCE [LARGE SCALE GENOMIC DNA]</scope>
    <source>
        <strain evidence="2 3">DSM 29433</strain>
    </source>
</reference>
<dbReference type="STRING" id="1123755.SAMN05444714_2990"/>
<organism evidence="2 3">
    <name type="scientific">Yoonia litorea</name>
    <dbReference type="NCBI Taxonomy" id="1123755"/>
    <lineage>
        <taxon>Bacteria</taxon>
        <taxon>Pseudomonadati</taxon>
        <taxon>Pseudomonadota</taxon>
        <taxon>Alphaproteobacteria</taxon>
        <taxon>Rhodobacterales</taxon>
        <taxon>Paracoccaceae</taxon>
        <taxon>Yoonia</taxon>
    </lineage>
</organism>